<evidence type="ECO:0000313" key="2">
    <source>
        <dbReference type="Proteomes" id="UP000735302"/>
    </source>
</evidence>
<dbReference type="Proteomes" id="UP000735302">
    <property type="component" value="Unassembled WGS sequence"/>
</dbReference>
<organism evidence="1 2">
    <name type="scientific">Plakobranchus ocellatus</name>
    <dbReference type="NCBI Taxonomy" id="259542"/>
    <lineage>
        <taxon>Eukaryota</taxon>
        <taxon>Metazoa</taxon>
        <taxon>Spiralia</taxon>
        <taxon>Lophotrochozoa</taxon>
        <taxon>Mollusca</taxon>
        <taxon>Gastropoda</taxon>
        <taxon>Heterobranchia</taxon>
        <taxon>Euthyneura</taxon>
        <taxon>Panpulmonata</taxon>
        <taxon>Sacoglossa</taxon>
        <taxon>Placobranchoidea</taxon>
        <taxon>Plakobranchidae</taxon>
        <taxon>Plakobranchus</taxon>
    </lineage>
</organism>
<dbReference type="AlphaFoldDB" id="A0AAV4CBP7"/>
<protein>
    <submittedName>
        <fullName evidence="1">Uncharacterized protein</fullName>
    </submittedName>
</protein>
<dbReference type="EMBL" id="BLXT01006098">
    <property type="protein sequence ID" value="GFO28908.1"/>
    <property type="molecule type" value="Genomic_DNA"/>
</dbReference>
<sequence>MFDSSCSSLVVTCSGTQHKSSSNRVSVCWFSLVRPEPPAPLAIASSLHYCARFASAASLSTCLMGFIQGHRRCCLTVAIVLYSSSTSTHSGAVWWLAVPASVLAMPAIVTCHYLPEEFVKIKGSEHKVRIDSGNSSDFLSKIYTTVENTGRNQSKFNRSVS</sequence>
<gene>
    <name evidence="1" type="ORF">PoB_005541300</name>
</gene>
<reference evidence="1 2" key="1">
    <citation type="journal article" date="2021" name="Elife">
        <title>Chloroplast acquisition without the gene transfer in kleptoplastic sea slugs, Plakobranchus ocellatus.</title>
        <authorList>
            <person name="Maeda T."/>
            <person name="Takahashi S."/>
            <person name="Yoshida T."/>
            <person name="Shimamura S."/>
            <person name="Takaki Y."/>
            <person name="Nagai Y."/>
            <person name="Toyoda A."/>
            <person name="Suzuki Y."/>
            <person name="Arimoto A."/>
            <person name="Ishii H."/>
            <person name="Satoh N."/>
            <person name="Nishiyama T."/>
            <person name="Hasebe M."/>
            <person name="Maruyama T."/>
            <person name="Minagawa J."/>
            <person name="Obokata J."/>
            <person name="Shigenobu S."/>
        </authorList>
    </citation>
    <scope>NUCLEOTIDE SEQUENCE [LARGE SCALE GENOMIC DNA]</scope>
</reference>
<name>A0AAV4CBP7_9GAST</name>
<accession>A0AAV4CBP7</accession>
<evidence type="ECO:0000313" key="1">
    <source>
        <dbReference type="EMBL" id="GFO28908.1"/>
    </source>
</evidence>
<keyword evidence="2" id="KW-1185">Reference proteome</keyword>
<proteinExistence type="predicted"/>
<comment type="caution">
    <text evidence="1">The sequence shown here is derived from an EMBL/GenBank/DDBJ whole genome shotgun (WGS) entry which is preliminary data.</text>
</comment>